<dbReference type="GO" id="GO:0006355">
    <property type="term" value="P:regulation of DNA-templated transcription"/>
    <property type="evidence" value="ECO:0007669"/>
    <property type="project" value="InterPro"/>
</dbReference>
<feature type="domain" description="Antitoxin FitA-like ribbon-helix-helix" evidence="1">
    <location>
        <begin position="3"/>
        <end position="38"/>
    </location>
</feature>
<evidence type="ECO:0000259" key="1">
    <source>
        <dbReference type="Pfam" id="PF22513"/>
    </source>
</evidence>
<comment type="caution">
    <text evidence="2">The sequence shown here is derived from an EMBL/GenBank/DDBJ whole genome shotgun (WGS) entry which is preliminary data.</text>
</comment>
<dbReference type="InterPro" id="IPR010985">
    <property type="entry name" value="Ribbon_hlx_hlx"/>
</dbReference>
<dbReference type="InterPro" id="IPR053853">
    <property type="entry name" value="FitA-like_RHH"/>
</dbReference>
<proteinExistence type="predicted"/>
<dbReference type="Pfam" id="PF22513">
    <property type="entry name" value="FitA-like_RHH"/>
    <property type="match status" value="1"/>
</dbReference>
<organism evidence="2">
    <name type="scientific">Caldilineaceae bacterium SB0664_bin_27</name>
    <dbReference type="NCBI Taxonomy" id="2605260"/>
    <lineage>
        <taxon>Bacteria</taxon>
        <taxon>Bacillati</taxon>
        <taxon>Chloroflexota</taxon>
        <taxon>Caldilineae</taxon>
        <taxon>Caldilineales</taxon>
        <taxon>Caldilineaceae</taxon>
    </lineage>
</organism>
<accession>A0A6B0YU71</accession>
<protein>
    <recommendedName>
        <fullName evidence="1">Antitoxin FitA-like ribbon-helix-helix domain-containing protein</fullName>
    </recommendedName>
</protein>
<gene>
    <name evidence="2" type="ORF">F4Y42_07420</name>
</gene>
<dbReference type="AlphaFoldDB" id="A0A6B0YU71"/>
<name>A0A6B0YU71_9CHLR</name>
<evidence type="ECO:0000313" key="2">
    <source>
        <dbReference type="EMBL" id="MXY93262.1"/>
    </source>
</evidence>
<reference evidence="2" key="1">
    <citation type="submission" date="2019-09" db="EMBL/GenBank/DDBJ databases">
        <title>Characterisation of the sponge microbiome using genome-centric metagenomics.</title>
        <authorList>
            <person name="Engelberts J.P."/>
            <person name="Robbins S.J."/>
            <person name="De Goeij J.M."/>
            <person name="Aranda M."/>
            <person name="Bell S.C."/>
            <person name="Webster N.S."/>
        </authorList>
    </citation>
    <scope>NUCLEOTIDE SEQUENCE</scope>
    <source>
        <strain evidence="2">SB0664_bin_27</strain>
    </source>
</reference>
<dbReference type="EMBL" id="VXRG01000065">
    <property type="protein sequence ID" value="MXY93262.1"/>
    <property type="molecule type" value="Genomic_DNA"/>
</dbReference>
<dbReference type="SUPFAM" id="SSF47598">
    <property type="entry name" value="Ribbon-helix-helix"/>
    <property type="match status" value="1"/>
</dbReference>
<sequence>MNQITVKGIDDKLSASLRRLAKREGISLNQAALRLLRRGAGLGEGSGQSDTVGASFDRLIGSWTQSEADEMDAALEEFETMDEATWR</sequence>